<dbReference type="Proteomes" id="UP001597040">
    <property type="component" value="Unassembled WGS sequence"/>
</dbReference>
<sequence length="171" mass="19197">MYKRKILLIIPLSLTMFLLSGCFDDGISIPFGEDGESISVGGNEEEGFTFSAENNDGEEFSIDQSMELPEDFPSYIPFPDDHQLISSTTYKENEGEGTTVVYSMEKSDLQGVEELYINFMDENGYESQSEMKSEEIFSLTMKNAEEAITIYALVEAENETVVTLSVLKIQE</sequence>
<keyword evidence="1" id="KW-0732">Signal</keyword>
<keyword evidence="3" id="KW-1185">Reference proteome</keyword>
<organism evidence="2 3">
    <name type="scientific">Virgibacillus byunsanensis</name>
    <dbReference type="NCBI Taxonomy" id="570945"/>
    <lineage>
        <taxon>Bacteria</taxon>
        <taxon>Bacillati</taxon>
        <taxon>Bacillota</taxon>
        <taxon>Bacilli</taxon>
        <taxon>Bacillales</taxon>
        <taxon>Bacillaceae</taxon>
        <taxon>Virgibacillus</taxon>
    </lineage>
</organism>
<protein>
    <recommendedName>
        <fullName evidence="4">Lipoprotein</fullName>
    </recommendedName>
</protein>
<reference evidence="3" key="1">
    <citation type="journal article" date="2019" name="Int. J. Syst. Evol. Microbiol.">
        <title>The Global Catalogue of Microorganisms (GCM) 10K type strain sequencing project: providing services to taxonomists for standard genome sequencing and annotation.</title>
        <authorList>
            <consortium name="The Broad Institute Genomics Platform"/>
            <consortium name="The Broad Institute Genome Sequencing Center for Infectious Disease"/>
            <person name="Wu L."/>
            <person name="Ma J."/>
        </authorList>
    </citation>
    <scope>NUCLEOTIDE SEQUENCE [LARGE SCALE GENOMIC DNA]</scope>
    <source>
        <strain evidence="3">CCUG 56754</strain>
    </source>
</reference>
<accession>A0ABW3LPN7</accession>
<evidence type="ECO:0000313" key="2">
    <source>
        <dbReference type="EMBL" id="MFD1039748.1"/>
    </source>
</evidence>
<proteinExistence type="predicted"/>
<comment type="caution">
    <text evidence="2">The sequence shown here is derived from an EMBL/GenBank/DDBJ whole genome shotgun (WGS) entry which is preliminary data.</text>
</comment>
<dbReference type="RefSeq" id="WP_390363405.1">
    <property type="nucleotide sequence ID" value="NZ_JBHTKJ010000046.1"/>
</dbReference>
<feature type="signal peptide" evidence="1">
    <location>
        <begin position="1"/>
        <end position="20"/>
    </location>
</feature>
<dbReference type="PROSITE" id="PS51257">
    <property type="entry name" value="PROKAR_LIPOPROTEIN"/>
    <property type="match status" value="1"/>
</dbReference>
<feature type="chain" id="PRO_5045457942" description="Lipoprotein" evidence="1">
    <location>
        <begin position="21"/>
        <end position="171"/>
    </location>
</feature>
<gene>
    <name evidence="2" type="ORF">ACFQ3N_15275</name>
</gene>
<evidence type="ECO:0008006" key="4">
    <source>
        <dbReference type="Google" id="ProtNLM"/>
    </source>
</evidence>
<name>A0ABW3LPN7_9BACI</name>
<dbReference type="EMBL" id="JBHTKJ010000046">
    <property type="protein sequence ID" value="MFD1039748.1"/>
    <property type="molecule type" value="Genomic_DNA"/>
</dbReference>
<evidence type="ECO:0000313" key="3">
    <source>
        <dbReference type="Proteomes" id="UP001597040"/>
    </source>
</evidence>
<evidence type="ECO:0000256" key="1">
    <source>
        <dbReference type="SAM" id="SignalP"/>
    </source>
</evidence>